<proteinExistence type="predicted"/>
<dbReference type="Proteomes" id="UP000663881">
    <property type="component" value="Unassembled WGS sequence"/>
</dbReference>
<accession>A0A815Q4N2</accession>
<sequence length="169" mass="18962">MLRIIILVLSLAIANVVAGDNFESDELKCESNYGTNGPEFPCSGSLSTNYRCNNTFLNIVDTPFYNCSNINIFWDAPRNNLTLTIEAANYTDFKRPFAVLLSSRLGLVPVYRVYSNGEEVLIPKTEEKQSVCTSDENYQVILKFKGPPRFQLYGTFIEYQVAPTDTSAS</sequence>
<dbReference type="Proteomes" id="UP000663845">
    <property type="component" value="Unassembled WGS sequence"/>
</dbReference>
<dbReference type="EMBL" id="CAJOAY010001627">
    <property type="protein sequence ID" value="CAF3867475.1"/>
    <property type="molecule type" value="Genomic_DNA"/>
</dbReference>
<dbReference type="OrthoDB" id="9977638at2759"/>
<comment type="caution">
    <text evidence="2">The sequence shown here is derived from an EMBL/GenBank/DDBJ whole genome shotgun (WGS) entry which is preliminary data.</text>
</comment>
<feature type="signal peptide" evidence="1">
    <location>
        <begin position="1"/>
        <end position="19"/>
    </location>
</feature>
<feature type="chain" id="PRO_5036412130" evidence="1">
    <location>
        <begin position="20"/>
        <end position="169"/>
    </location>
</feature>
<name>A0A815Q4N2_9BILA</name>
<evidence type="ECO:0000313" key="6">
    <source>
        <dbReference type="Proteomes" id="UP000663891"/>
    </source>
</evidence>
<keyword evidence="1" id="KW-0732">Signal</keyword>
<organism evidence="2 6">
    <name type="scientific">Adineta steineri</name>
    <dbReference type="NCBI Taxonomy" id="433720"/>
    <lineage>
        <taxon>Eukaryota</taxon>
        <taxon>Metazoa</taxon>
        <taxon>Spiralia</taxon>
        <taxon>Gnathifera</taxon>
        <taxon>Rotifera</taxon>
        <taxon>Eurotatoria</taxon>
        <taxon>Bdelloidea</taxon>
        <taxon>Adinetida</taxon>
        <taxon>Adinetidae</taxon>
        <taxon>Adineta</taxon>
    </lineage>
</organism>
<evidence type="ECO:0000313" key="4">
    <source>
        <dbReference type="EMBL" id="CAF3867475.1"/>
    </source>
</evidence>
<evidence type="ECO:0000313" key="5">
    <source>
        <dbReference type="EMBL" id="CAF4125057.1"/>
    </source>
</evidence>
<protein>
    <submittedName>
        <fullName evidence="2">Uncharacterized protein</fullName>
    </submittedName>
</protein>
<evidence type="ECO:0000313" key="3">
    <source>
        <dbReference type="EMBL" id="CAF1509053.1"/>
    </source>
</evidence>
<dbReference type="EMBL" id="CAJNON010001387">
    <property type="protein sequence ID" value="CAF1458252.1"/>
    <property type="molecule type" value="Genomic_DNA"/>
</dbReference>
<evidence type="ECO:0000313" key="2">
    <source>
        <dbReference type="EMBL" id="CAF1458252.1"/>
    </source>
</evidence>
<dbReference type="Proteomes" id="UP000663844">
    <property type="component" value="Unassembled WGS sequence"/>
</dbReference>
<evidence type="ECO:0000256" key="1">
    <source>
        <dbReference type="SAM" id="SignalP"/>
    </source>
</evidence>
<dbReference type="EMBL" id="CAJNOG010002535">
    <property type="protein sequence ID" value="CAF1509053.1"/>
    <property type="molecule type" value="Genomic_DNA"/>
</dbReference>
<dbReference type="AlphaFoldDB" id="A0A815Q4N2"/>
<gene>
    <name evidence="3" type="ORF">JYZ213_LOCUS43926</name>
    <name evidence="4" type="ORF">OKA104_LOCUS22397</name>
    <name evidence="5" type="ORF">OXD698_LOCUS36703</name>
    <name evidence="2" type="ORF">VCS650_LOCUS39889</name>
</gene>
<reference evidence="2" key="1">
    <citation type="submission" date="2021-02" db="EMBL/GenBank/DDBJ databases">
        <authorList>
            <person name="Nowell W R."/>
        </authorList>
    </citation>
    <scope>NUCLEOTIDE SEQUENCE</scope>
</reference>
<dbReference type="Proteomes" id="UP000663891">
    <property type="component" value="Unassembled WGS sequence"/>
</dbReference>
<dbReference type="EMBL" id="CAJOAZ010006147">
    <property type="protein sequence ID" value="CAF4125057.1"/>
    <property type="molecule type" value="Genomic_DNA"/>
</dbReference>